<accession>A0A8J8NF72</accession>
<dbReference type="Proteomes" id="UP000785679">
    <property type="component" value="Unassembled WGS sequence"/>
</dbReference>
<feature type="compositionally biased region" description="Acidic residues" evidence="1">
    <location>
        <begin position="192"/>
        <end position="206"/>
    </location>
</feature>
<feature type="compositionally biased region" description="Basic and acidic residues" evidence="1">
    <location>
        <begin position="281"/>
        <end position="292"/>
    </location>
</feature>
<organism evidence="2 3">
    <name type="scientific">Halteria grandinella</name>
    <dbReference type="NCBI Taxonomy" id="5974"/>
    <lineage>
        <taxon>Eukaryota</taxon>
        <taxon>Sar</taxon>
        <taxon>Alveolata</taxon>
        <taxon>Ciliophora</taxon>
        <taxon>Intramacronucleata</taxon>
        <taxon>Spirotrichea</taxon>
        <taxon>Stichotrichia</taxon>
        <taxon>Sporadotrichida</taxon>
        <taxon>Halteriidae</taxon>
        <taxon>Halteria</taxon>
    </lineage>
</organism>
<reference evidence="2" key="1">
    <citation type="submission" date="2019-06" db="EMBL/GenBank/DDBJ databases">
        <authorList>
            <person name="Zheng W."/>
        </authorList>
    </citation>
    <scope>NUCLEOTIDE SEQUENCE</scope>
    <source>
        <strain evidence="2">QDHG01</strain>
    </source>
</reference>
<proteinExistence type="predicted"/>
<evidence type="ECO:0000256" key="1">
    <source>
        <dbReference type="SAM" id="MobiDB-lite"/>
    </source>
</evidence>
<protein>
    <submittedName>
        <fullName evidence="2">Uncharacterized protein</fullName>
    </submittedName>
</protein>
<feature type="region of interest" description="Disordered" evidence="1">
    <location>
        <begin position="1"/>
        <end position="55"/>
    </location>
</feature>
<feature type="compositionally biased region" description="Polar residues" evidence="1">
    <location>
        <begin position="309"/>
        <end position="322"/>
    </location>
</feature>
<keyword evidence="3" id="KW-1185">Reference proteome</keyword>
<feature type="compositionally biased region" description="Basic residues" evidence="1">
    <location>
        <begin position="211"/>
        <end position="227"/>
    </location>
</feature>
<feature type="region of interest" description="Disordered" evidence="1">
    <location>
        <begin position="178"/>
        <end position="332"/>
    </location>
</feature>
<sequence length="526" mass="60234">MRPLTRENSDAQASNQNVQSPQVTYAEEDKRESANEDDQTDDQVEKQRESKDDKSPGLKHVSFLLKAAHSLSKYHTLPSDKIVKLTIKYLKQKEKRIKEGMRYFLSVSPKQPDISVIIHKIILVCKAIIKVISHKHLQHLRQEYSYMNVLEQVCKRLIEKFEKQTEDGVGEIEALHINEEGSVESKGNGDDQQSDQESENLEEEMSENQIPKKKGPKWNGAGRKKRKMSEQHLQAIKDANRRRRERQAIERAESLHGAEQEKQQELPPRRGLTLTMSPKANELESNEKNEVTKRRRTEIQQSDDDKSASNEISKQKPSSPTYKGQKETKKRTCKTLGKVKAEGENGKHVQAPIQQKPLKPILDAQMIGNGMKIGLNMQNPASNPPQIQVPPSYNHHVSPMQYSAQYMNMQGMHPIQNGMMSMQTPAYHQQSNQYSKPHPRIKNTIKVIQTTQEIDEHGNLVPGTEHHKTYESDQIFNVQTPQGLQLHQSYASQSMMNIIQVMQQCQFQSEQHMAAAQQQQQSNNSH</sequence>
<dbReference type="AlphaFoldDB" id="A0A8J8NF72"/>
<evidence type="ECO:0000313" key="2">
    <source>
        <dbReference type="EMBL" id="TNV73674.1"/>
    </source>
</evidence>
<gene>
    <name evidence="2" type="ORF">FGO68_gene3767</name>
</gene>
<feature type="compositionally biased region" description="Polar residues" evidence="1">
    <location>
        <begin position="10"/>
        <end position="23"/>
    </location>
</feature>
<feature type="compositionally biased region" description="Basic and acidic residues" evidence="1">
    <location>
        <begin position="43"/>
        <end position="55"/>
    </location>
</feature>
<comment type="caution">
    <text evidence="2">The sequence shown here is derived from an EMBL/GenBank/DDBJ whole genome shotgun (WGS) entry which is preliminary data.</text>
</comment>
<evidence type="ECO:0000313" key="3">
    <source>
        <dbReference type="Proteomes" id="UP000785679"/>
    </source>
</evidence>
<name>A0A8J8NF72_HALGN</name>
<dbReference type="EMBL" id="RRYP01018349">
    <property type="protein sequence ID" value="TNV73674.1"/>
    <property type="molecule type" value="Genomic_DNA"/>
</dbReference>
<feature type="compositionally biased region" description="Basic and acidic residues" evidence="1">
    <location>
        <begin position="246"/>
        <end position="268"/>
    </location>
</feature>